<keyword evidence="2" id="KW-1185">Reference proteome</keyword>
<protein>
    <submittedName>
        <fullName evidence="1">Prophage regulatory protein</fullName>
    </submittedName>
</protein>
<organism evidence="1 2">
    <name type="scientific">Aminobacter ciceronei</name>
    <dbReference type="NCBI Taxonomy" id="150723"/>
    <lineage>
        <taxon>Bacteria</taxon>
        <taxon>Pseudomonadati</taxon>
        <taxon>Pseudomonadota</taxon>
        <taxon>Alphaproteobacteria</taxon>
        <taxon>Hyphomicrobiales</taxon>
        <taxon>Phyllobacteriaceae</taxon>
        <taxon>Aminobacter</taxon>
    </lineage>
</organism>
<comment type="caution">
    <text evidence="1">The sequence shown here is derived from an EMBL/GenBank/DDBJ whole genome shotgun (WGS) entry which is preliminary data.</text>
</comment>
<evidence type="ECO:0000313" key="2">
    <source>
        <dbReference type="Proteomes" id="UP000587524"/>
    </source>
</evidence>
<dbReference type="RefSeq" id="WP_182574238.1">
    <property type="nucleotide sequence ID" value="NZ_JACJHY010000010.1"/>
</dbReference>
<dbReference type="Gene3D" id="1.10.238.160">
    <property type="match status" value="1"/>
</dbReference>
<dbReference type="InterPro" id="IPR010260">
    <property type="entry name" value="AlpA"/>
</dbReference>
<dbReference type="Pfam" id="PF05930">
    <property type="entry name" value="Phage_AlpA"/>
    <property type="match status" value="1"/>
</dbReference>
<dbReference type="Proteomes" id="UP000587524">
    <property type="component" value="Unassembled WGS sequence"/>
</dbReference>
<dbReference type="EMBL" id="JACJHZ010000010">
    <property type="protein sequence ID" value="MBA9020601.1"/>
    <property type="molecule type" value="Genomic_DNA"/>
</dbReference>
<name>A0ABR6C793_9HYPH</name>
<sequence length="74" mass="8256">MNTNSRDFRLISIKEACRLTSLSRSSIFLKSKAGKFPKPLRLSGDDDGARKAFLLSEVEAWIAEKIAVRDQEAA</sequence>
<accession>A0ABR6C793</accession>
<proteinExistence type="predicted"/>
<evidence type="ECO:0000313" key="1">
    <source>
        <dbReference type="EMBL" id="MBA9020601.1"/>
    </source>
</evidence>
<gene>
    <name evidence="1" type="ORF">HNQ97_002603</name>
</gene>
<reference evidence="1 2" key="1">
    <citation type="submission" date="2020-08" db="EMBL/GenBank/DDBJ databases">
        <title>Genomic Encyclopedia of Type Strains, Phase IV (KMG-IV): sequencing the most valuable type-strain genomes for metagenomic binning, comparative biology and taxonomic classification.</title>
        <authorList>
            <person name="Goeker M."/>
        </authorList>
    </citation>
    <scope>NUCLEOTIDE SEQUENCE [LARGE SCALE GENOMIC DNA]</scope>
    <source>
        <strain evidence="1 2">DSM 17455</strain>
    </source>
</reference>